<dbReference type="GO" id="GO:0005524">
    <property type="term" value="F:ATP binding"/>
    <property type="evidence" value="ECO:0007669"/>
    <property type="project" value="UniProtKB-KW"/>
</dbReference>
<dbReference type="Proteomes" id="UP001151582">
    <property type="component" value="Unassembled WGS sequence"/>
</dbReference>
<dbReference type="Gene3D" id="1.10.287.1490">
    <property type="match status" value="1"/>
</dbReference>
<dbReference type="Pfam" id="PF02463">
    <property type="entry name" value="SMC_N"/>
    <property type="match status" value="1"/>
</dbReference>
<feature type="coiled-coil region" evidence="10">
    <location>
        <begin position="900"/>
        <end position="937"/>
    </location>
</feature>
<dbReference type="FunFam" id="3.40.50.300:FF:001301">
    <property type="entry name" value="Structural maintenance of chromosomes 5"/>
    <property type="match status" value="1"/>
</dbReference>
<comment type="subcellular location">
    <subcellularLocation>
        <location evidence="2">Chromosome</location>
    </subcellularLocation>
    <subcellularLocation>
        <location evidence="1">Nucleus</location>
    </subcellularLocation>
</comment>
<feature type="domain" description="RecF/RecN/SMC N-terminal" evidence="12">
    <location>
        <begin position="70"/>
        <end position="1061"/>
    </location>
</feature>
<evidence type="ECO:0000256" key="2">
    <source>
        <dbReference type="ARBA" id="ARBA00004286"/>
    </source>
</evidence>
<dbReference type="GO" id="GO:0000724">
    <property type="term" value="P:double-strand break repair via homologous recombination"/>
    <property type="evidence" value="ECO:0007669"/>
    <property type="project" value="TreeGrafter"/>
</dbReference>
<evidence type="ECO:0000313" key="14">
    <source>
        <dbReference type="Proteomes" id="UP001151582"/>
    </source>
</evidence>
<evidence type="ECO:0000256" key="8">
    <source>
        <dbReference type="ARBA" id="ARBA00023054"/>
    </source>
</evidence>
<dbReference type="InterPro" id="IPR027417">
    <property type="entry name" value="P-loop_NTPase"/>
</dbReference>
<dbReference type="Gene3D" id="3.40.50.300">
    <property type="entry name" value="P-loop containing nucleotide triphosphate hydrolases"/>
    <property type="match status" value="2"/>
</dbReference>
<keyword evidence="14" id="KW-1185">Reference proteome</keyword>
<feature type="coiled-coil region" evidence="10">
    <location>
        <begin position="809"/>
        <end position="843"/>
    </location>
</feature>
<evidence type="ECO:0000259" key="12">
    <source>
        <dbReference type="Pfam" id="PF02463"/>
    </source>
</evidence>
<dbReference type="OrthoDB" id="10254973at2759"/>
<accession>A0A9W8BBW0</accession>
<dbReference type="PANTHER" id="PTHR45916:SF1">
    <property type="entry name" value="STRUCTURAL MAINTENANCE OF CHROMOSOMES PROTEIN 5"/>
    <property type="match status" value="1"/>
</dbReference>
<keyword evidence="7" id="KW-0067">ATP-binding</keyword>
<dbReference type="SUPFAM" id="SSF52540">
    <property type="entry name" value="P-loop containing nucleoside triphosphate hydrolases"/>
    <property type="match status" value="1"/>
</dbReference>
<keyword evidence="8 10" id="KW-0175">Coiled coil</keyword>
<evidence type="ECO:0000256" key="9">
    <source>
        <dbReference type="ARBA" id="ARBA00023242"/>
    </source>
</evidence>
<dbReference type="GO" id="GO:0003697">
    <property type="term" value="F:single-stranded DNA binding"/>
    <property type="evidence" value="ECO:0007669"/>
    <property type="project" value="TreeGrafter"/>
</dbReference>
<dbReference type="GO" id="GO:0030915">
    <property type="term" value="C:Smc5-Smc6 complex"/>
    <property type="evidence" value="ECO:0007669"/>
    <property type="project" value="UniProtKB-ARBA"/>
</dbReference>
<organism evidence="13 14">
    <name type="scientific">Dimargaris verticillata</name>
    <dbReference type="NCBI Taxonomy" id="2761393"/>
    <lineage>
        <taxon>Eukaryota</taxon>
        <taxon>Fungi</taxon>
        <taxon>Fungi incertae sedis</taxon>
        <taxon>Zoopagomycota</taxon>
        <taxon>Kickxellomycotina</taxon>
        <taxon>Dimargaritomycetes</taxon>
        <taxon>Dimargaritales</taxon>
        <taxon>Dimargaritaceae</taxon>
        <taxon>Dimargaris</taxon>
    </lineage>
</organism>
<keyword evidence="6" id="KW-0547">Nucleotide-binding</keyword>
<dbReference type="GO" id="GO:0005634">
    <property type="term" value="C:nucleus"/>
    <property type="evidence" value="ECO:0007669"/>
    <property type="project" value="UniProtKB-SubCell"/>
</dbReference>
<comment type="caution">
    <text evidence="13">The sequence shown here is derived from an EMBL/GenBank/DDBJ whole genome shotgun (WGS) entry which is preliminary data.</text>
</comment>
<evidence type="ECO:0000256" key="10">
    <source>
        <dbReference type="SAM" id="Coils"/>
    </source>
</evidence>
<evidence type="ECO:0000256" key="11">
    <source>
        <dbReference type="SAM" id="MobiDB-lite"/>
    </source>
</evidence>
<evidence type="ECO:0000256" key="5">
    <source>
        <dbReference type="ARBA" id="ARBA00022454"/>
    </source>
</evidence>
<feature type="compositionally biased region" description="Polar residues" evidence="11">
    <location>
        <begin position="36"/>
        <end position="52"/>
    </location>
</feature>
<keyword evidence="5" id="KW-0158">Chromosome</keyword>
<feature type="coiled-coil region" evidence="10">
    <location>
        <begin position="248"/>
        <end position="275"/>
    </location>
</feature>
<feature type="coiled-coil region" evidence="10">
    <location>
        <begin position="301"/>
        <end position="405"/>
    </location>
</feature>
<keyword evidence="9" id="KW-0539">Nucleus</keyword>
<feature type="coiled-coil region" evidence="10">
    <location>
        <begin position="666"/>
        <end position="752"/>
    </location>
</feature>
<evidence type="ECO:0000256" key="6">
    <source>
        <dbReference type="ARBA" id="ARBA00022741"/>
    </source>
</evidence>
<dbReference type="EMBL" id="JANBQB010000009">
    <property type="protein sequence ID" value="KAJ1984861.1"/>
    <property type="molecule type" value="Genomic_DNA"/>
</dbReference>
<evidence type="ECO:0000313" key="13">
    <source>
        <dbReference type="EMBL" id="KAJ1984861.1"/>
    </source>
</evidence>
<evidence type="ECO:0000256" key="4">
    <source>
        <dbReference type="ARBA" id="ARBA00018687"/>
    </source>
</evidence>
<evidence type="ECO:0000256" key="3">
    <source>
        <dbReference type="ARBA" id="ARBA00010171"/>
    </source>
</evidence>
<comment type="similarity">
    <text evidence="3">Belongs to the SMC family. SMC5 subfamily.</text>
</comment>
<evidence type="ECO:0000256" key="7">
    <source>
        <dbReference type="ARBA" id="ARBA00022840"/>
    </source>
</evidence>
<dbReference type="PANTHER" id="PTHR45916">
    <property type="entry name" value="STRUCTURAL MAINTENANCE OF CHROMOSOMES PROTEIN 5"/>
    <property type="match status" value="1"/>
</dbReference>
<feature type="region of interest" description="Disordered" evidence="11">
    <location>
        <begin position="1"/>
        <end position="63"/>
    </location>
</feature>
<proteinExistence type="inferred from homology"/>
<evidence type="ECO:0000256" key="1">
    <source>
        <dbReference type="ARBA" id="ARBA00004123"/>
    </source>
</evidence>
<gene>
    <name evidence="13" type="primary">SMC5</name>
    <name evidence="13" type="ORF">H4R34_000401</name>
</gene>
<reference evidence="13" key="1">
    <citation type="submission" date="2022-07" db="EMBL/GenBank/DDBJ databases">
        <title>Phylogenomic reconstructions and comparative analyses of Kickxellomycotina fungi.</title>
        <authorList>
            <person name="Reynolds N.K."/>
            <person name="Stajich J.E."/>
            <person name="Barry K."/>
            <person name="Grigoriev I.V."/>
            <person name="Crous P."/>
            <person name="Smith M.E."/>
        </authorList>
    </citation>
    <scope>NUCLEOTIDE SEQUENCE</scope>
    <source>
        <strain evidence="13">RSA 567</strain>
    </source>
</reference>
<sequence length="1103" mass="126088">MAPATNGLHLKRSPPDPDRRPRKRVATAKIEPLTPTPTRTNSQPAASLNAMVSRQPAPSRRKSAFSPGAIVRVALRHFVTYDACQFCPGPHLNMIIGPNGTGKSTIVCAIALGLGGATSLLGRAKDISEFVKHGYERASIEIELQGYPSGRNPVIKRSIQRSNNSSSWKINGNAAAFKDVQTLVKSFRIQVDNLCQFLPQDKVCEFAQLSPSELLRETQKAAGAVELAGWHEQLIQLRNNEKHLTATTQEANRVIETLEKRNSVQEREVQRYEEREGILRQIKILETRIPLAEYAVAKDQYDEARTARKQAHRVVKQLREQSNPHMDRKRAVEDQIRDTEGVKDEMQRLSRDANQRFGKKMTEVEKLDTECDNLRSRLSEIRNREVTYKRQMAEMKQEIDQLQRDVAAGPPDESTTTTNAEIADITRQTSQLYEKVAEVQGKQQEIARQSHDYQTQIGAMHQQLRDLEDVRNQRLEFLRNFSPDTHRAVRWLRDNRDKFREQVFEPACLEINVSNPAYCAAIETLLPASSMKTFVCQTEEDYRTFTREVNDGLRLKVNAVMFGNKTLDDYPSPVPRAQLQTMGFNQYALDFVDGPAPVLVALCELDRLHATPISLGDVDNEAVDNSQLLRQYIARNTLYTIQRSRYGRRLPFVQANPLKASRFLRQSSNVERKAELERNIESLRQELSSHEYQVRELKQAENDLRDQDHGLRRAKEQLVQQKRELQSQRRDYERKKVQLESSKSRLHDLKQAPRQDEALCTDIRTKLHSLAVRRGRCVIQSKECLQKSLDAQLQHTQAFLAHLQAVTQLAQVDRELEAFDRELREASEAFHDAEARLKEAKATVTTLLHKAEAVKASVDDAFWAEVQQYGQDYTLDQLQAALISERTKAELTQAANPAVIEQYQARCQEIDRRKTSLQDQQAQLTQIQATMGALKAQWCAQVGDMVTSISQHFAAAFERIGCAGEVRLSPHEDFDKWGIDILVKFRQHDELQVLTGQRQSGGERSVSTILYLMALQELAVAPFRVVDEINQGMDPRNERMVHRQLVNVACETLTAQYFLITPKLLPNLDYHPRMKVLCIYNGEWQPDKFPLNKYITNKRRTPA</sequence>
<dbReference type="AlphaFoldDB" id="A0A9W8BBW0"/>
<protein>
    <recommendedName>
        <fullName evidence="4">Structural maintenance of chromosomes protein 5</fullName>
    </recommendedName>
</protein>
<name>A0A9W8BBW0_9FUNG</name>
<dbReference type="InterPro" id="IPR003395">
    <property type="entry name" value="RecF/RecN/SMC_N"/>
</dbReference>